<dbReference type="AlphaFoldDB" id="A0A7W8ZZ87"/>
<accession>A0A7W8ZZ87</accession>
<evidence type="ECO:0000313" key="2">
    <source>
        <dbReference type="EMBL" id="MBB5642837.1"/>
    </source>
</evidence>
<feature type="region of interest" description="Disordered" evidence="1">
    <location>
        <begin position="47"/>
        <end position="79"/>
    </location>
</feature>
<dbReference type="EMBL" id="JACHBQ010000001">
    <property type="protein sequence ID" value="MBB5642837.1"/>
    <property type="molecule type" value="Genomic_DNA"/>
</dbReference>
<evidence type="ECO:0000256" key="1">
    <source>
        <dbReference type="SAM" id="MobiDB-lite"/>
    </source>
</evidence>
<comment type="caution">
    <text evidence="2">The sequence shown here is derived from an EMBL/GenBank/DDBJ whole genome shotgun (WGS) entry which is preliminary data.</text>
</comment>
<sequence>MKLHQAKHTCKAEDLDLGLVPHEAEKLSSFPHLWGDLDDITANPPTTQISPPFSPHPGRVAPNPPNPTPAHPVSTRAPARTPRTATAIGHAPRGFPASAGRVSTAEEALRAIVECGNRPRFAFPLPLVEARRRSAWIELVEIETRQAESESRPARPRDARASLLDQRDGKDAALPQKTPQANSAGRLTTSRHARQRALLDQRQKGGPSLAATDAREGAPGAATGAESGRGSGNGAAPNGGRGSSFMPTVGTWGRLIN</sequence>
<name>A0A7W8ZZ87_9MICO</name>
<evidence type="ECO:0000313" key="3">
    <source>
        <dbReference type="Proteomes" id="UP000561726"/>
    </source>
</evidence>
<protein>
    <submittedName>
        <fullName evidence="2">Uncharacterized protein</fullName>
    </submittedName>
</protein>
<proteinExistence type="predicted"/>
<organism evidence="2 3">
    <name type="scientific">Cryobacterium roopkundense</name>
    <dbReference type="NCBI Taxonomy" id="1001240"/>
    <lineage>
        <taxon>Bacteria</taxon>
        <taxon>Bacillati</taxon>
        <taxon>Actinomycetota</taxon>
        <taxon>Actinomycetes</taxon>
        <taxon>Micrococcales</taxon>
        <taxon>Microbacteriaceae</taxon>
        <taxon>Cryobacterium</taxon>
    </lineage>
</organism>
<feature type="compositionally biased region" description="Polar residues" evidence="1">
    <location>
        <begin position="177"/>
        <end position="188"/>
    </location>
</feature>
<feature type="compositionally biased region" description="Basic and acidic residues" evidence="1">
    <location>
        <begin position="144"/>
        <end position="171"/>
    </location>
</feature>
<feature type="compositionally biased region" description="Gly residues" evidence="1">
    <location>
        <begin position="227"/>
        <end position="242"/>
    </location>
</feature>
<dbReference type="Proteomes" id="UP000561726">
    <property type="component" value="Unassembled WGS sequence"/>
</dbReference>
<gene>
    <name evidence="2" type="ORF">BJ997_003385</name>
</gene>
<feature type="region of interest" description="Disordered" evidence="1">
    <location>
        <begin position="144"/>
        <end position="257"/>
    </location>
</feature>
<reference evidence="2 3" key="1">
    <citation type="submission" date="2020-08" db="EMBL/GenBank/DDBJ databases">
        <title>Sequencing the genomes of 1000 actinobacteria strains.</title>
        <authorList>
            <person name="Klenk H.-P."/>
        </authorList>
    </citation>
    <scope>NUCLEOTIDE SEQUENCE [LARGE SCALE GENOMIC DNA]</scope>
    <source>
        <strain evidence="2 3">DSM 21065</strain>
    </source>
</reference>